<evidence type="ECO:0000313" key="2">
    <source>
        <dbReference type="Proteomes" id="UP000224567"/>
    </source>
</evidence>
<keyword evidence="2" id="KW-1185">Reference proteome</keyword>
<name>A0A2G2X4J4_CAPBA</name>
<dbReference type="Proteomes" id="UP000224567">
    <property type="component" value="Unassembled WGS sequence"/>
</dbReference>
<evidence type="ECO:0000313" key="1">
    <source>
        <dbReference type="EMBL" id="PHT52380.1"/>
    </source>
</evidence>
<dbReference type="OrthoDB" id="1357022at2759"/>
<accession>A0A2G2X4J4</accession>
<organism evidence="1 2">
    <name type="scientific">Capsicum baccatum</name>
    <name type="common">Peruvian pepper</name>
    <dbReference type="NCBI Taxonomy" id="33114"/>
    <lineage>
        <taxon>Eukaryota</taxon>
        <taxon>Viridiplantae</taxon>
        <taxon>Streptophyta</taxon>
        <taxon>Embryophyta</taxon>
        <taxon>Tracheophyta</taxon>
        <taxon>Spermatophyta</taxon>
        <taxon>Magnoliopsida</taxon>
        <taxon>eudicotyledons</taxon>
        <taxon>Gunneridae</taxon>
        <taxon>Pentapetalae</taxon>
        <taxon>asterids</taxon>
        <taxon>lamiids</taxon>
        <taxon>Solanales</taxon>
        <taxon>Solanaceae</taxon>
        <taxon>Solanoideae</taxon>
        <taxon>Capsiceae</taxon>
        <taxon>Capsicum</taxon>
    </lineage>
</organism>
<reference evidence="2" key="2">
    <citation type="journal article" date="2017" name="J. Anim. Genet.">
        <title>Multiple reference genome sequences of hot pepper reveal the massive evolution of plant disease resistance genes by retroduplication.</title>
        <authorList>
            <person name="Kim S."/>
            <person name="Park J."/>
            <person name="Yeom S.-I."/>
            <person name="Kim Y.-M."/>
            <person name="Seo E."/>
            <person name="Kim K.-T."/>
            <person name="Kim M.-S."/>
            <person name="Lee J.M."/>
            <person name="Cheong K."/>
            <person name="Shin H.-S."/>
            <person name="Kim S.-B."/>
            <person name="Han K."/>
            <person name="Lee J."/>
            <person name="Park M."/>
            <person name="Lee H.-A."/>
            <person name="Lee H.-Y."/>
            <person name="Lee Y."/>
            <person name="Oh S."/>
            <person name="Lee J.H."/>
            <person name="Choi E."/>
            <person name="Choi E."/>
            <person name="Lee S.E."/>
            <person name="Jeon J."/>
            <person name="Kim H."/>
            <person name="Choi G."/>
            <person name="Song H."/>
            <person name="Lee J."/>
            <person name="Lee S.-C."/>
            <person name="Kwon J.-K."/>
            <person name="Lee H.-Y."/>
            <person name="Koo N."/>
            <person name="Hong Y."/>
            <person name="Kim R.W."/>
            <person name="Kang W.-H."/>
            <person name="Huh J.H."/>
            <person name="Kang B.-C."/>
            <person name="Yang T.-J."/>
            <person name="Lee Y.-H."/>
            <person name="Bennetzen J.L."/>
            <person name="Choi D."/>
        </authorList>
    </citation>
    <scope>NUCLEOTIDE SEQUENCE [LARGE SCALE GENOMIC DNA]</scope>
    <source>
        <strain evidence="2">cv. PBC81</strain>
    </source>
</reference>
<gene>
    <name evidence="1" type="ORF">CQW23_06842</name>
</gene>
<reference evidence="1 2" key="1">
    <citation type="journal article" date="2017" name="Genome Biol.">
        <title>New reference genome sequences of hot pepper reveal the massive evolution of plant disease-resistance genes by retroduplication.</title>
        <authorList>
            <person name="Kim S."/>
            <person name="Park J."/>
            <person name="Yeom S.I."/>
            <person name="Kim Y.M."/>
            <person name="Seo E."/>
            <person name="Kim K.T."/>
            <person name="Kim M.S."/>
            <person name="Lee J.M."/>
            <person name="Cheong K."/>
            <person name="Shin H.S."/>
            <person name="Kim S.B."/>
            <person name="Han K."/>
            <person name="Lee J."/>
            <person name="Park M."/>
            <person name="Lee H.A."/>
            <person name="Lee H.Y."/>
            <person name="Lee Y."/>
            <person name="Oh S."/>
            <person name="Lee J.H."/>
            <person name="Choi E."/>
            <person name="Choi E."/>
            <person name="Lee S.E."/>
            <person name="Jeon J."/>
            <person name="Kim H."/>
            <person name="Choi G."/>
            <person name="Song H."/>
            <person name="Lee J."/>
            <person name="Lee S.C."/>
            <person name="Kwon J.K."/>
            <person name="Lee H.Y."/>
            <person name="Koo N."/>
            <person name="Hong Y."/>
            <person name="Kim R.W."/>
            <person name="Kang W.H."/>
            <person name="Huh J.H."/>
            <person name="Kang B.C."/>
            <person name="Yang T.J."/>
            <person name="Lee Y.H."/>
            <person name="Bennetzen J.L."/>
            <person name="Choi D."/>
        </authorList>
    </citation>
    <scope>NUCLEOTIDE SEQUENCE [LARGE SCALE GENOMIC DNA]</scope>
    <source>
        <strain evidence="2">cv. PBC81</strain>
    </source>
</reference>
<dbReference type="EMBL" id="MLFT02000003">
    <property type="protein sequence ID" value="PHT52380.1"/>
    <property type="molecule type" value="Genomic_DNA"/>
</dbReference>
<sequence>MPSRLLGFCLNLKTLEDSKNVAEDVKSFATHDPDEQRLHVFCFSEFFKYEEFTRKLLPSPPLNFWWNVPFLVVFPYKSEYSMGCMESAIDSVGKPPTQVCRKAQLADMIPKSLNGKRYFIADRFHVRVGTFIKMQCFVNEALPSEFETIYGEADYRQMPSRLLRFCLNLKTLEDSKNVAEDVKSFATHDPDEQHLHVFCFSEFFKYEGEISVKKLMRLWIDRETALVLFSSSPYKLTFFSHKL</sequence>
<protein>
    <submittedName>
        <fullName evidence="1">Uncharacterized protein</fullName>
    </submittedName>
</protein>
<dbReference type="AlphaFoldDB" id="A0A2G2X4J4"/>
<comment type="caution">
    <text evidence="1">The sequence shown here is derived from an EMBL/GenBank/DDBJ whole genome shotgun (WGS) entry which is preliminary data.</text>
</comment>
<proteinExistence type="predicted"/>